<organism evidence="1">
    <name type="scientific">marine sediment metagenome</name>
    <dbReference type="NCBI Taxonomy" id="412755"/>
    <lineage>
        <taxon>unclassified sequences</taxon>
        <taxon>metagenomes</taxon>
        <taxon>ecological metagenomes</taxon>
    </lineage>
</organism>
<dbReference type="EMBL" id="LAZR01002161">
    <property type="protein sequence ID" value="KKN33665.1"/>
    <property type="molecule type" value="Genomic_DNA"/>
</dbReference>
<evidence type="ECO:0000313" key="1">
    <source>
        <dbReference type="EMBL" id="KKN33665.1"/>
    </source>
</evidence>
<gene>
    <name evidence="1" type="ORF">LCGC14_0801580</name>
</gene>
<proteinExistence type="predicted"/>
<name>A0A0F9PPF2_9ZZZZ</name>
<sequence>MGKMGSNLSRDLYHRGLDVARFQEISTHNIANCVMTLALDATQDEVCIVLTWSGAGTGTFSIQYQLPGNFQAFRGQPEDLSFNVKQTGDSGDGADVEVAVEIYDNFGNNISDGSLTSAITSVASFVVRDCAISNPDGDGNICGGDHFTVKITIAGTIENNDILIMTIPVLKYLALF</sequence>
<dbReference type="AlphaFoldDB" id="A0A0F9PPF2"/>
<accession>A0A0F9PPF2</accession>
<comment type="caution">
    <text evidence="1">The sequence shown here is derived from an EMBL/GenBank/DDBJ whole genome shotgun (WGS) entry which is preliminary data.</text>
</comment>
<protein>
    <submittedName>
        <fullName evidence="1">Uncharacterized protein</fullName>
    </submittedName>
</protein>
<reference evidence="1" key="1">
    <citation type="journal article" date="2015" name="Nature">
        <title>Complex archaea that bridge the gap between prokaryotes and eukaryotes.</title>
        <authorList>
            <person name="Spang A."/>
            <person name="Saw J.H."/>
            <person name="Jorgensen S.L."/>
            <person name="Zaremba-Niedzwiedzka K."/>
            <person name="Martijn J."/>
            <person name="Lind A.E."/>
            <person name="van Eijk R."/>
            <person name="Schleper C."/>
            <person name="Guy L."/>
            <person name="Ettema T.J."/>
        </authorList>
    </citation>
    <scope>NUCLEOTIDE SEQUENCE</scope>
</reference>